<feature type="transmembrane region" description="Helical" evidence="1">
    <location>
        <begin position="69"/>
        <end position="89"/>
    </location>
</feature>
<proteinExistence type="predicted"/>
<dbReference type="EMBL" id="CAJIMS010000001">
    <property type="protein sequence ID" value="CAD7804643.1"/>
    <property type="molecule type" value="Genomic_DNA"/>
</dbReference>
<feature type="signal peptide" evidence="2">
    <location>
        <begin position="1"/>
        <end position="19"/>
    </location>
</feature>
<keyword evidence="1" id="KW-0812">Transmembrane</keyword>
<keyword evidence="4" id="KW-1185">Reference proteome</keyword>
<keyword evidence="2" id="KW-0732">Signal</keyword>
<feature type="chain" id="PRO_5040510466" evidence="2">
    <location>
        <begin position="20"/>
        <end position="171"/>
    </location>
</feature>
<accession>A0A9N8QRS7</accession>
<evidence type="ECO:0000256" key="1">
    <source>
        <dbReference type="SAM" id="Phobius"/>
    </source>
</evidence>
<keyword evidence="1" id="KW-1133">Transmembrane helix</keyword>
<evidence type="ECO:0000313" key="3">
    <source>
        <dbReference type="EMBL" id="CAD7804643.1"/>
    </source>
</evidence>
<feature type="transmembrane region" description="Helical" evidence="1">
    <location>
        <begin position="110"/>
        <end position="129"/>
    </location>
</feature>
<comment type="caution">
    <text evidence="3">The sequence shown here is derived from an EMBL/GenBank/DDBJ whole genome shotgun (WGS) entry which is preliminary data.</text>
</comment>
<reference evidence="3" key="1">
    <citation type="submission" date="2020-12" db="EMBL/GenBank/DDBJ databases">
        <authorList>
            <person name="Rodrigo-Torres L."/>
            <person name="Arahal R. D."/>
            <person name="Lucena T."/>
        </authorList>
    </citation>
    <scope>NUCLEOTIDE SEQUENCE</scope>
    <source>
        <strain evidence="3">CECT 9390</strain>
    </source>
</reference>
<organism evidence="3 4">
    <name type="scientific">Chryseobacterium aquaeductus</name>
    <dbReference type="NCBI Taxonomy" id="2675056"/>
    <lineage>
        <taxon>Bacteria</taxon>
        <taxon>Pseudomonadati</taxon>
        <taxon>Bacteroidota</taxon>
        <taxon>Flavobacteriia</taxon>
        <taxon>Flavobacteriales</taxon>
        <taxon>Weeksellaceae</taxon>
        <taxon>Chryseobacterium group</taxon>
        <taxon>Chryseobacterium</taxon>
    </lineage>
</organism>
<keyword evidence="1" id="KW-0472">Membrane</keyword>
<dbReference type="AlphaFoldDB" id="A0A9N8QRS7"/>
<gene>
    <name evidence="3" type="ORF">CHRY9390_01253</name>
</gene>
<name>A0A9N8QRS7_9FLAO</name>
<dbReference type="RefSeq" id="WP_162087677.1">
    <property type="nucleotide sequence ID" value="NZ_CAJIMS010000001.1"/>
</dbReference>
<evidence type="ECO:0000256" key="2">
    <source>
        <dbReference type="SAM" id="SignalP"/>
    </source>
</evidence>
<evidence type="ECO:0000313" key="4">
    <source>
        <dbReference type="Proteomes" id="UP000662618"/>
    </source>
</evidence>
<dbReference type="Proteomes" id="UP000662618">
    <property type="component" value="Unassembled WGS sequence"/>
</dbReference>
<protein>
    <submittedName>
        <fullName evidence="3">Uncharacterized protein</fullName>
    </submittedName>
</protein>
<sequence length="171" mass="18421">MRKYIFVLSFSMISLLLSAQNSDTLRIGKTNREFYIKGDQTFKASDYKKVFTNAEALNYMQKSRTNSTFSQIFGGIGGGLMGFGMARALSGGDKEVYINGALVKERQKGNWGLVGIGLGVVGIGIPFAISSGKNLKKAVKTQNQADSGESAKTTSYRLDIGGNGVGLSYNF</sequence>